<feature type="transmembrane region" description="Helical" evidence="7">
    <location>
        <begin position="402"/>
        <end position="424"/>
    </location>
</feature>
<keyword evidence="10" id="KW-1185">Reference proteome</keyword>
<dbReference type="CDD" id="cd17341">
    <property type="entry name" value="MFS_NRT2_like"/>
    <property type="match status" value="1"/>
</dbReference>
<keyword evidence="6 7" id="KW-0472">Membrane</keyword>
<feature type="domain" description="Major facilitator superfamily (MFS) profile" evidence="8">
    <location>
        <begin position="53"/>
        <end position="452"/>
    </location>
</feature>
<dbReference type="PANTHER" id="PTHR23515">
    <property type="entry name" value="HIGH-AFFINITY NITRATE TRANSPORTER 2.3"/>
    <property type="match status" value="1"/>
</dbReference>
<feature type="transmembrane region" description="Helical" evidence="7">
    <location>
        <begin position="89"/>
        <end position="107"/>
    </location>
</feature>
<feature type="transmembrane region" description="Helical" evidence="7">
    <location>
        <begin position="430"/>
        <end position="447"/>
    </location>
</feature>
<keyword evidence="5" id="KW-0534">Nitrate assimilation</keyword>
<dbReference type="InterPro" id="IPR011701">
    <property type="entry name" value="MFS"/>
</dbReference>
<feature type="transmembrane region" description="Helical" evidence="7">
    <location>
        <begin position="343"/>
        <end position="362"/>
    </location>
</feature>
<feature type="transmembrane region" description="Helical" evidence="7">
    <location>
        <begin position="144"/>
        <end position="164"/>
    </location>
</feature>
<dbReference type="GO" id="GO:0042128">
    <property type="term" value="P:nitrate assimilation"/>
    <property type="evidence" value="ECO:0007669"/>
    <property type="project" value="UniProtKB-KW"/>
</dbReference>
<feature type="transmembrane region" description="Helical" evidence="7">
    <location>
        <begin position="119"/>
        <end position="138"/>
    </location>
</feature>
<dbReference type="GO" id="GO:0015112">
    <property type="term" value="F:nitrate transmembrane transporter activity"/>
    <property type="evidence" value="ECO:0007669"/>
    <property type="project" value="InterPro"/>
</dbReference>
<dbReference type="InterPro" id="IPR020846">
    <property type="entry name" value="MFS_dom"/>
</dbReference>
<evidence type="ECO:0000256" key="6">
    <source>
        <dbReference type="ARBA" id="ARBA00023136"/>
    </source>
</evidence>
<evidence type="ECO:0000256" key="5">
    <source>
        <dbReference type="ARBA" id="ARBA00023063"/>
    </source>
</evidence>
<accession>A0A1Z5K1F9</accession>
<feature type="transmembrane region" description="Helical" evidence="7">
    <location>
        <begin position="212"/>
        <end position="233"/>
    </location>
</feature>
<dbReference type="EMBL" id="BDSP01000141">
    <property type="protein sequence ID" value="GAX19946.1"/>
    <property type="molecule type" value="Genomic_DNA"/>
</dbReference>
<evidence type="ECO:0000313" key="10">
    <source>
        <dbReference type="Proteomes" id="UP000198406"/>
    </source>
</evidence>
<dbReference type="Proteomes" id="UP000198406">
    <property type="component" value="Unassembled WGS sequence"/>
</dbReference>
<evidence type="ECO:0000259" key="8">
    <source>
        <dbReference type="PROSITE" id="PS50850"/>
    </source>
</evidence>
<organism evidence="9 10">
    <name type="scientific">Fistulifera solaris</name>
    <name type="common">Oleaginous diatom</name>
    <dbReference type="NCBI Taxonomy" id="1519565"/>
    <lineage>
        <taxon>Eukaryota</taxon>
        <taxon>Sar</taxon>
        <taxon>Stramenopiles</taxon>
        <taxon>Ochrophyta</taxon>
        <taxon>Bacillariophyta</taxon>
        <taxon>Bacillariophyceae</taxon>
        <taxon>Bacillariophycidae</taxon>
        <taxon>Naviculales</taxon>
        <taxon>Naviculaceae</taxon>
        <taxon>Fistulifera</taxon>
    </lineage>
</organism>
<evidence type="ECO:0000256" key="7">
    <source>
        <dbReference type="SAM" id="Phobius"/>
    </source>
</evidence>
<feature type="transmembrane region" description="Helical" evidence="7">
    <location>
        <begin position="304"/>
        <end position="322"/>
    </location>
</feature>
<evidence type="ECO:0000256" key="3">
    <source>
        <dbReference type="ARBA" id="ARBA00022692"/>
    </source>
</evidence>
<dbReference type="InterPro" id="IPR044772">
    <property type="entry name" value="NO3_transporter"/>
</dbReference>
<dbReference type="OrthoDB" id="434240at2759"/>
<keyword evidence="3 7" id="KW-0812">Transmembrane</keyword>
<feature type="transmembrane region" description="Helical" evidence="7">
    <location>
        <begin position="273"/>
        <end position="298"/>
    </location>
</feature>
<comment type="subcellular location">
    <subcellularLocation>
        <location evidence="1">Membrane</location>
        <topology evidence="1">Multi-pass membrane protein</topology>
    </subcellularLocation>
</comment>
<keyword evidence="4 7" id="KW-1133">Transmembrane helix</keyword>
<dbReference type="GO" id="GO:0016020">
    <property type="term" value="C:membrane"/>
    <property type="evidence" value="ECO:0007669"/>
    <property type="project" value="UniProtKB-SubCell"/>
</dbReference>
<proteinExistence type="inferred from homology"/>
<dbReference type="InterPro" id="IPR036259">
    <property type="entry name" value="MFS_trans_sf"/>
</dbReference>
<evidence type="ECO:0000256" key="2">
    <source>
        <dbReference type="ARBA" id="ARBA00008432"/>
    </source>
</evidence>
<evidence type="ECO:0000256" key="1">
    <source>
        <dbReference type="ARBA" id="ARBA00004141"/>
    </source>
</evidence>
<gene>
    <name evidence="9" type="ORF">FisN_1Lh583</name>
</gene>
<feature type="transmembrane region" description="Helical" evidence="7">
    <location>
        <begin position="56"/>
        <end position="77"/>
    </location>
</feature>
<dbReference type="AlphaFoldDB" id="A0A1Z5K1F9"/>
<dbReference type="Pfam" id="PF07690">
    <property type="entry name" value="MFS_1"/>
    <property type="match status" value="1"/>
</dbReference>
<name>A0A1Z5K1F9_FISSO</name>
<evidence type="ECO:0000313" key="9">
    <source>
        <dbReference type="EMBL" id="GAX19946.1"/>
    </source>
</evidence>
<sequence length="486" mass="53155">MEAESSTETGTRHSAGKSNWKKFHDYEVDVDPEQDDKATEILLCSSERPHMRAFHCAWWAFFVAFFSWFAINPLLPIIRDDLGLTKKDIWTSSIAAVGSTILIRFILGPLCDVYGPKVLFSITLCTTAIPTAMIGVIHTKTDLIVLRCFIGLAGGTFVMAQYWGSRMFAKEVVGTANALIAGWGNLGAGVSQLVVGSYLFPLFEWLTGSSEMAWRTVGIVPAFVAFVTGIVIYRISDDAPKGNYWELKKNNAFTNPVTIRSSFMTGSWNINTWILFVQYAGCFGVELTMYNAAVLYFVDEFDQTTEAASAITSIFGWLNLFARGLGGFFSDASHYKYGMRGRLWTHTLILFFEGVLVLVFASTSSLGMAVFILICFSLCVQAAEGTSFGIVPYIDPLNMGTVCGVVGAGGNVGAVLFGLCFRQLTYDTAFNIMGVSIIISAIMSVFVKIHGHRGLIGGEDLRVDPETGKVILEENKSLLESEVGGV</sequence>
<reference evidence="9 10" key="1">
    <citation type="journal article" date="2015" name="Plant Cell">
        <title>Oil accumulation by the oleaginous diatom Fistulifera solaris as revealed by the genome and transcriptome.</title>
        <authorList>
            <person name="Tanaka T."/>
            <person name="Maeda Y."/>
            <person name="Veluchamy A."/>
            <person name="Tanaka M."/>
            <person name="Abida H."/>
            <person name="Marechal E."/>
            <person name="Bowler C."/>
            <person name="Muto M."/>
            <person name="Sunaga Y."/>
            <person name="Tanaka M."/>
            <person name="Yoshino T."/>
            <person name="Taniguchi T."/>
            <person name="Fukuda Y."/>
            <person name="Nemoto M."/>
            <person name="Matsumoto M."/>
            <person name="Wong P.S."/>
            <person name="Aburatani S."/>
            <person name="Fujibuchi W."/>
        </authorList>
    </citation>
    <scope>NUCLEOTIDE SEQUENCE [LARGE SCALE GENOMIC DNA]</scope>
    <source>
        <strain evidence="9 10">JPCC DA0580</strain>
    </source>
</reference>
<dbReference type="PROSITE" id="PS50850">
    <property type="entry name" value="MFS"/>
    <property type="match status" value="1"/>
</dbReference>
<comment type="similarity">
    <text evidence="2">Belongs to the major facilitator superfamily. Nitrate/nitrite porter (TC 2.A.1.8) family.</text>
</comment>
<evidence type="ECO:0000256" key="4">
    <source>
        <dbReference type="ARBA" id="ARBA00022989"/>
    </source>
</evidence>
<feature type="transmembrane region" description="Helical" evidence="7">
    <location>
        <begin position="176"/>
        <end position="200"/>
    </location>
</feature>
<comment type="caution">
    <text evidence="9">The sequence shown here is derived from an EMBL/GenBank/DDBJ whole genome shotgun (WGS) entry which is preliminary data.</text>
</comment>
<dbReference type="InParanoid" id="A0A1Z5K1F9"/>
<dbReference type="SUPFAM" id="SSF103473">
    <property type="entry name" value="MFS general substrate transporter"/>
    <property type="match status" value="1"/>
</dbReference>
<protein>
    <recommendedName>
        <fullName evidence="8">Major facilitator superfamily (MFS) profile domain-containing protein</fullName>
    </recommendedName>
</protein>
<dbReference type="Gene3D" id="1.20.1250.20">
    <property type="entry name" value="MFS general substrate transporter like domains"/>
    <property type="match status" value="2"/>
</dbReference>